<dbReference type="AlphaFoldDB" id="A0A9P7VCW0"/>
<evidence type="ECO:0000256" key="6">
    <source>
        <dbReference type="SAM" id="MobiDB-lite"/>
    </source>
</evidence>
<dbReference type="Proteomes" id="UP000790833">
    <property type="component" value="Unassembled WGS sequence"/>
</dbReference>
<dbReference type="SMART" id="SM00361">
    <property type="entry name" value="RRM_1"/>
    <property type="match status" value="1"/>
</dbReference>
<dbReference type="InterPro" id="IPR012677">
    <property type="entry name" value="Nucleotide-bd_a/b_plait_sf"/>
</dbReference>
<dbReference type="InterPro" id="IPR000504">
    <property type="entry name" value="RRM_dom"/>
</dbReference>
<feature type="coiled-coil region" evidence="5">
    <location>
        <begin position="178"/>
        <end position="205"/>
    </location>
</feature>
<feature type="compositionally biased region" description="Low complexity" evidence="6">
    <location>
        <begin position="102"/>
        <end position="114"/>
    </location>
</feature>
<keyword evidence="9" id="KW-1185">Reference proteome</keyword>
<evidence type="ECO:0000256" key="5">
    <source>
        <dbReference type="SAM" id="Coils"/>
    </source>
</evidence>
<dbReference type="Pfam" id="PF00076">
    <property type="entry name" value="RRM_1"/>
    <property type="match status" value="1"/>
</dbReference>
<feature type="compositionally biased region" description="Basic and acidic residues" evidence="6">
    <location>
        <begin position="127"/>
        <end position="137"/>
    </location>
</feature>
<dbReference type="PROSITE" id="PS50102">
    <property type="entry name" value="RRM"/>
    <property type="match status" value="1"/>
</dbReference>
<feature type="region of interest" description="Disordered" evidence="6">
    <location>
        <begin position="1"/>
        <end position="69"/>
    </location>
</feature>
<evidence type="ECO:0000259" key="7">
    <source>
        <dbReference type="PROSITE" id="PS50102"/>
    </source>
</evidence>
<feature type="domain" description="RRM" evidence="7">
    <location>
        <begin position="539"/>
        <end position="630"/>
    </location>
</feature>
<evidence type="ECO:0000313" key="8">
    <source>
        <dbReference type="EMBL" id="KAG7195500.1"/>
    </source>
</evidence>
<evidence type="ECO:0000256" key="4">
    <source>
        <dbReference type="PROSITE-ProRule" id="PRU00176"/>
    </source>
</evidence>
<sequence>MSSSKCPGNRSPALADPITNHLDYPDNTNQYSRRARSPSGDQHGVDRISRAREREKGRERSPQGRQQLSYGQNYGLQYHGLSHGLSHGQNYELNYRQRQTPSYNSYSNTNNNNSHKGYGQYKPRYPKNNDSESSYRPRNDRYLNRRYAHHPTAVESRVPDTERPNTSQVEDLKVEEVIEDPQEELMKLEDRLKELTNVKSLKELKVLDSRWNVKPQGFENVSAQRAKLSGLFPLPGYPRPVDFTKLEGLVKTRLMDSNDILNENSSINPIDSRNSKVIIVDNIDFDKISYMKIVEYFNDTLKKIDIEETSVQNISKKWIAQDKKKLIVVFNNSTCATIILSLNTYQLPVAEFIKESNNEDEMDDEQASNTLEKTFRLSLGRPGEYVVQLLPKYTSIEVEDIFTKVIDSPRKITLILPQDLTETEIVDELKLIAPIKCFQLLREIGTKTSLGIAFVEFFVDPNQTNDKSTGDMIHLVQEMLDKVKDLSIIKNAFFSCINNNSFERTAIQDCPTSYETLELLVKNEQSTPHPKLRVIQLLNIVIARDLVDDNDFKFTENDIKRELSKFGRIVSMKIPRPANDYTPGLIQFSQPGLGKVYVEFEDETSAMNAIIGTAGRQFNDRTVLCAYFDYSDYKSSLL</sequence>
<evidence type="ECO:0000256" key="3">
    <source>
        <dbReference type="ARBA" id="ARBA00023187"/>
    </source>
</evidence>
<organism evidence="8 9">
    <name type="scientific">Scheffersomyces spartinae</name>
    <dbReference type="NCBI Taxonomy" id="45513"/>
    <lineage>
        <taxon>Eukaryota</taxon>
        <taxon>Fungi</taxon>
        <taxon>Dikarya</taxon>
        <taxon>Ascomycota</taxon>
        <taxon>Saccharomycotina</taxon>
        <taxon>Pichiomycetes</taxon>
        <taxon>Debaryomycetaceae</taxon>
        <taxon>Scheffersomyces</taxon>
    </lineage>
</organism>
<feature type="region of interest" description="Disordered" evidence="6">
    <location>
        <begin position="101"/>
        <end position="137"/>
    </location>
</feature>
<keyword evidence="5" id="KW-0175">Coiled coil</keyword>
<keyword evidence="2 4" id="KW-0694">RNA-binding</keyword>
<reference evidence="8" key="1">
    <citation type="submission" date="2021-03" db="EMBL/GenBank/DDBJ databases">
        <authorList>
            <person name="Palmer J.M."/>
        </authorList>
    </citation>
    <scope>NUCLEOTIDE SEQUENCE</scope>
    <source>
        <strain evidence="8">ARV_011</strain>
    </source>
</reference>
<evidence type="ECO:0000313" key="9">
    <source>
        <dbReference type="Proteomes" id="UP000790833"/>
    </source>
</evidence>
<dbReference type="InterPro" id="IPR003954">
    <property type="entry name" value="RRM_euk-type"/>
</dbReference>
<dbReference type="InterPro" id="IPR035979">
    <property type="entry name" value="RBD_domain_sf"/>
</dbReference>
<dbReference type="SUPFAM" id="SSF54928">
    <property type="entry name" value="RNA-binding domain, RBD"/>
    <property type="match status" value="1"/>
</dbReference>
<dbReference type="RefSeq" id="XP_043051045.1">
    <property type="nucleotide sequence ID" value="XM_043193993.1"/>
</dbReference>
<gene>
    <name evidence="8" type="ORF">KQ657_003263</name>
</gene>
<evidence type="ECO:0000256" key="2">
    <source>
        <dbReference type="ARBA" id="ARBA00022884"/>
    </source>
</evidence>
<dbReference type="EMBL" id="JAHMUF010000003">
    <property type="protein sequence ID" value="KAG7195500.1"/>
    <property type="molecule type" value="Genomic_DNA"/>
</dbReference>
<protein>
    <recommendedName>
        <fullName evidence="7">RRM domain-containing protein</fullName>
    </recommendedName>
</protein>
<proteinExistence type="predicted"/>
<keyword evidence="1" id="KW-0507">mRNA processing</keyword>
<dbReference type="GeneID" id="66116637"/>
<dbReference type="GO" id="GO:0006397">
    <property type="term" value="P:mRNA processing"/>
    <property type="evidence" value="ECO:0007669"/>
    <property type="project" value="UniProtKB-KW"/>
</dbReference>
<dbReference type="OrthoDB" id="10266058at2759"/>
<keyword evidence="3" id="KW-0508">mRNA splicing</keyword>
<accession>A0A9P7VCW0</accession>
<dbReference type="SMART" id="SM00360">
    <property type="entry name" value="RRM"/>
    <property type="match status" value="1"/>
</dbReference>
<name>A0A9P7VCW0_9ASCO</name>
<dbReference type="GO" id="GO:0008380">
    <property type="term" value="P:RNA splicing"/>
    <property type="evidence" value="ECO:0007669"/>
    <property type="project" value="UniProtKB-KW"/>
</dbReference>
<evidence type="ECO:0000256" key="1">
    <source>
        <dbReference type="ARBA" id="ARBA00022664"/>
    </source>
</evidence>
<dbReference type="CDD" id="cd12232">
    <property type="entry name" value="RRM3_U2AF65"/>
    <property type="match status" value="1"/>
</dbReference>
<dbReference type="PANTHER" id="PTHR23139">
    <property type="entry name" value="RNA-BINDING PROTEIN"/>
    <property type="match status" value="1"/>
</dbReference>
<comment type="caution">
    <text evidence="8">The sequence shown here is derived from an EMBL/GenBank/DDBJ whole genome shotgun (WGS) entry which is preliminary data.</text>
</comment>
<dbReference type="GO" id="GO:0003723">
    <property type="term" value="F:RNA binding"/>
    <property type="evidence" value="ECO:0007669"/>
    <property type="project" value="UniProtKB-UniRule"/>
</dbReference>
<dbReference type="Gene3D" id="3.30.70.330">
    <property type="match status" value="1"/>
</dbReference>
<feature type="compositionally biased region" description="Basic and acidic residues" evidence="6">
    <location>
        <begin position="43"/>
        <end position="62"/>
    </location>
</feature>